<reference evidence="1" key="1">
    <citation type="submission" date="2021-03" db="EMBL/GenBank/DDBJ databases">
        <title>Acanthopleuribacteraceae sp. M133.</title>
        <authorList>
            <person name="Wang G."/>
        </authorList>
    </citation>
    <scope>NUCLEOTIDE SEQUENCE</scope>
    <source>
        <strain evidence="1">M133</strain>
    </source>
</reference>
<dbReference type="Gene3D" id="3.10.129.10">
    <property type="entry name" value="Hotdog Thioesterase"/>
    <property type="match status" value="1"/>
</dbReference>
<dbReference type="SUPFAM" id="SSF54637">
    <property type="entry name" value="Thioesterase/thiol ester dehydrase-isomerase"/>
    <property type="match status" value="1"/>
</dbReference>
<accession>A0A8A4TSL6</accession>
<dbReference type="InterPro" id="IPR016776">
    <property type="entry name" value="ApeP-like_dehydratase"/>
</dbReference>
<sequence>MVEINRSLAEIPIENLLPHREPMILLDCLIGHEEDTTVCLSTIHPGMPFFHDGRVPAHMGIELMAQTIAVHAGYPAYLERREPVVGFLLGSPKLETAEPFFEEGRVLRVEAHQVWGEAEMLQFACSLYDDGDDRQIQVANVNIFKPKDLWRYLAEAKR</sequence>
<dbReference type="Pfam" id="PF22817">
    <property type="entry name" value="ApeP-like"/>
    <property type="match status" value="1"/>
</dbReference>
<dbReference type="KEGG" id="scor:J3U87_28495"/>
<evidence type="ECO:0000313" key="1">
    <source>
        <dbReference type="EMBL" id="QTD49545.1"/>
    </source>
</evidence>
<dbReference type="Proteomes" id="UP000663929">
    <property type="component" value="Chromosome"/>
</dbReference>
<dbReference type="EMBL" id="CP071793">
    <property type="protein sequence ID" value="QTD49545.1"/>
    <property type="molecule type" value="Genomic_DNA"/>
</dbReference>
<keyword evidence="2" id="KW-1185">Reference proteome</keyword>
<evidence type="ECO:0000313" key="2">
    <source>
        <dbReference type="Proteomes" id="UP000663929"/>
    </source>
</evidence>
<evidence type="ECO:0008006" key="3">
    <source>
        <dbReference type="Google" id="ProtNLM"/>
    </source>
</evidence>
<name>A0A8A4TSL6_SULCO</name>
<organism evidence="1 2">
    <name type="scientific">Sulfidibacter corallicola</name>
    <dbReference type="NCBI Taxonomy" id="2818388"/>
    <lineage>
        <taxon>Bacteria</taxon>
        <taxon>Pseudomonadati</taxon>
        <taxon>Acidobacteriota</taxon>
        <taxon>Holophagae</taxon>
        <taxon>Acanthopleuribacterales</taxon>
        <taxon>Acanthopleuribacteraceae</taxon>
        <taxon>Sulfidibacter</taxon>
    </lineage>
</organism>
<proteinExistence type="predicted"/>
<dbReference type="AlphaFoldDB" id="A0A8A4TSL6"/>
<dbReference type="InterPro" id="IPR029069">
    <property type="entry name" value="HotDog_dom_sf"/>
</dbReference>
<dbReference type="RefSeq" id="WP_237379176.1">
    <property type="nucleotide sequence ID" value="NZ_CP071793.1"/>
</dbReference>
<protein>
    <recommendedName>
        <fullName evidence="3">3-hydroxylacyl-ACP dehydratase</fullName>
    </recommendedName>
</protein>
<dbReference type="PIRSF" id="PIRSF020565">
    <property type="entry name" value="3Ho_Ac_ACP_DH_prd"/>
    <property type="match status" value="1"/>
</dbReference>
<gene>
    <name evidence="1" type="ORF">J3U87_28495</name>
</gene>